<evidence type="ECO:0000259" key="8">
    <source>
        <dbReference type="PROSITE" id="PS50109"/>
    </source>
</evidence>
<dbReference type="PANTHER" id="PTHR45453:SF1">
    <property type="entry name" value="PHOSPHATE REGULON SENSOR PROTEIN PHOR"/>
    <property type="match status" value="1"/>
</dbReference>
<sequence length="466" mass="53987">MIFTINRAIFESDFIMKRKINILTLLSGFILVVLCVMQYYLVKTTYNYKVAQFRLEVKEKLASITNDYSDIDSTLFNNKDFMYKELAENYLIDRNYRSQIKKQFIENHFRKQLTEKLQKKFEKEFPDNEIDFAIILNKFVIYNNTKKADTLFAAKPFIENKMYGNLASLEDAFLVRNYVGTTSSNTSKSNYKLLTEDSLYVSVKNWELIILKRMSLLLFFAIASIITLISIFVVTLKSLIKQKKISDIKTDFINNITHELKTPLTTLSVSTKILERKEVKENDLVYNQLIQTINRQNERLQSLIDQVMSNSLGFEEIELQKEKTKINAFLETIVNDFKMANPRIDIKTNFNSETQLTLDRFHLTTAIINVLDNAVKYGAKTIFVTTNLQNNEFKICIEDDGIGIAKNKQSLLFDKFYRVEQGNLHNTKGLGLGLYYVDQIIKAHKGTINLVSELGKGTQFILSIPS</sequence>
<dbReference type="Proteomes" id="UP001500367">
    <property type="component" value="Unassembled WGS sequence"/>
</dbReference>
<dbReference type="CDD" id="cd00075">
    <property type="entry name" value="HATPase"/>
    <property type="match status" value="1"/>
</dbReference>
<dbReference type="InterPro" id="IPR036097">
    <property type="entry name" value="HisK_dim/P_sf"/>
</dbReference>
<comment type="catalytic activity">
    <reaction evidence="1">
        <text>ATP + protein L-histidine = ADP + protein N-phospho-L-histidine.</text>
        <dbReference type="EC" id="2.7.13.3"/>
    </reaction>
</comment>
<evidence type="ECO:0000256" key="3">
    <source>
        <dbReference type="ARBA" id="ARBA00022553"/>
    </source>
</evidence>
<feature type="transmembrane region" description="Helical" evidence="7">
    <location>
        <begin position="214"/>
        <end position="236"/>
    </location>
</feature>
<dbReference type="Gene3D" id="3.30.565.10">
    <property type="entry name" value="Histidine kinase-like ATPase, C-terminal domain"/>
    <property type="match status" value="1"/>
</dbReference>
<evidence type="ECO:0000313" key="9">
    <source>
        <dbReference type="EMBL" id="GAA4066278.1"/>
    </source>
</evidence>
<keyword evidence="5 9" id="KW-0418">Kinase</keyword>
<dbReference type="PANTHER" id="PTHR45453">
    <property type="entry name" value="PHOSPHATE REGULON SENSOR PROTEIN PHOR"/>
    <property type="match status" value="1"/>
</dbReference>
<dbReference type="RefSeq" id="WP_344815563.1">
    <property type="nucleotide sequence ID" value="NZ_BAABCT010000002.1"/>
</dbReference>
<evidence type="ECO:0000256" key="4">
    <source>
        <dbReference type="ARBA" id="ARBA00022679"/>
    </source>
</evidence>
<dbReference type="PRINTS" id="PR00344">
    <property type="entry name" value="BCTRLSENSOR"/>
</dbReference>
<organism evidence="9 10">
    <name type="scientific">Flavobacterium cheonanense</name>
    <dbReference type="NCBI Taxonomy" id="706183"/>
    <lineage>
        <taxon>Bacteria</taxon>
        <taxon>Pseudomonadati</taxon>
        <taxon>Bacteroidota</taxon>
        <taxon>Flavobacteriia</taxon>
        <taxon>Flavobacteriales</taxon>
        <taxon>Flavobacteriaceae</taxon>
        <taxon>Flavobacterium</taxon>
    </lineage>
</organism>
<dbReference type="GO" id="GO:0016301">
    <property type="term" value="F:kinase activity"/>
    <property type="evidence" value="ECO:0007669"/>
    <property type="project" value="UniProtKB-KW"/>
</dbReference>
<dbReference type="SMART" id="SM00388">
    <property type="entry name" value="HisKA"/>
    <property type="match status" value="1"/>
</dbReference>
<dbReference type="SUPFAM" id="SSF47384">
    <property type="entry name" value="Homodimeric domain of signal transducing histidine kinase"/>
    <property type="match status" value="1"/>
</dbReference>
<evidence type="ECO:0000256" key="7">
    <source>
        <dbReference type="SAM" id="Phobius"/>
    </source>
</evidence>
<evidence type="ECO:0000256" key="5">
    <source>
        <dbReference type="ARBA" id="ARBA00022777"/>
    </source>
</evidence>
<protein>
    <recommendedName>
        <fullName evidence="2">histidine kinase</fullName>
        <ecNumber evidence="2">2.7.13.3</ecNumber>
    </recommendedName>
</protein>
<dbReference type="EMBL" id="BAABCT010000002">
    <property type="protein sequence ID" value="GAA4066278.1"/>
    <property type="molecule type" value="Genomic_DNA"/>
</dbReference>
<evidence type="ECO:0000256" key="1">
    <source>
        <dbReference type="ARBA" id="ARBA00000085"/>
    </source>
</evidence>
<evidence type="ECO:0000256" key="2">
    <source>
        <dbReference type="ARBA" id="ARBA00012438"/>
    </source>
</evidence>
<dbReference type="InterPro" id="IPR005467">
    <property type="entry name" value="His_kinase_dom"/>
</dbReference>
<name>A0ABP7VFT0_9FLAO</name>
<comment type="caution">
    <text evidence="9">The sequence shown here is derived from an EMBL/GenBank/DDBJ whole genome shotgun (WGS) entry which is preliminary data.</text>
</comment>
<dbReference type="Pfam" id="PF02518">
    <property type="entry name" value="HATPase_c"/>
    <property type="match status" value="1"/>
</dbReference>
<keyword evidence="7" id="KW-0812">Transmembrane</keyword>
<dbReference type="SMART" id="SM00387">
    <property type="entry name" value="HATPase_c"/>
    <property type="match status" value="1"/>
</dbReference>
<keyword evidence="3" id="KW-0597">Phosphoprotein</keyword>
<feature type="transmembrane region" description="Helical" evidence="7">
    <location>
        <begin position="20"/>
        <end position="41"/>
    </location>
</feature>
<dbReference type="EC" id="2.7.13.3" evidence="2"/>
<keyword evidence="4" id="KW-0808">Transferase</keyword>
<dbReference type="Gene3D" id="1.10.287.130">
    <property type="match status" value="1"/>
</dbReference>
<keyword evidence="10" id="KW-1185">Reference proteome</keyword>
<gene>
    <name evidence="9" type="ORF">GCM10022389_08810</name>
</gene>
<dbReference type="CDD" id="cd00082">
    <property type="entry name" value="HisKA"/>
    <property type="match status" value="1"/>
</dbReference>
<reference evidence="10" key="1">
    <citation type="journal article" date="2019" name="Int. J. Syst. Evol. Microbiol.">
        <title>The Global Catalogue of Microorganisms (GCM) 10K type strain sequencing project: providing services to taxonomists for standard genome sequencing and annotation.</title>
        <authorList>
            <consortium name="The Broad Institute Genomics Platform"/>
            <consortium name="The Broad Institute Genome Sequencing Center for Infectious Disease"/>
            <person name="Wu L."/>
            <person name="Ma J."/>
        </authorList>
    </citation>
    <scope>NUCLEOTIDE SEQUENCE [LARGE SCALE GENOMIC DNA]</scope>
    <source>
        <strain evidence="10">JCM 17069</strain>
    </source>
</reference>
<dbReference type="InterPro" id="IPR036890">
    <property type="entry name" value="HATPase_C_sf"/>
</dbReference>
<accession>A0ABP7VFT0</accession>
<keyword evidence="6" id="KW-0902">Two-component regulatory system</keyword>
<dbReference type="InterPro" id="IPR004358">
    <property type="entry name" value="Sig_transdc_His_kin-like_C"/>
</dbReference>
<dbReference type="InterPro" id="IPR003661">
    <property type="entry name" value="HisK_dim/P_dom"/>
</dbReference>
<dbReference type="Pfam" id="PF00512">
    <property type="entry name" value="HisKA"/>
    <property type="match status" value="1"/>
</dbReference>
<dbReference type="InterPro" id="IPR050351">
    <property type="entry name" value="BphY/WalK/GraS-like"/>
</dbReference>
<dbReference type="PROSITE" id="PS50109">
    <property type="entry name" value="HIS_KIN"/>
    <property type="match status" value="1"/>
</dbReference>
<proteinExistence type="predicted"/>
<keyword evidence="7" id="KW-0472">Membrane</keyword>
<feature type="domain" description="Histidine kinase" evidence="8">
    <location>
        <begin position="255"/>
        <end position="466"/>
    </location>
</feature>
<dbReference type="SUPFAM" id="SSF55874">
    <property type="entry name" value="ATPase domain of HSP90 chaperone/DNA topoisomerase II/histidine kinase"/>
    <property type="match status" value="1"/>
</dbReference>
<evidence type="ECO:0000313" key="10">
    <source>
        <dbReference type="Proteomes" id="UP001500367"/>
    </source>
</evidence>
<evidence type="ECO:0000256" key="6">
    <source>
        <dbReference type="ARBA" id="ARBA00023012"/>
    </source>
</evidence>
<dbReference type="InterPro" id="IPR003594">
    <property type="entry name" value="HATPase_dom"/>
</dbReference>
<keyword evidence="7" id="KW-1133">Transmembrane helix</keyword>